<comment type="caution">
    <text evidence="2">The sequence shown here is derived from an EMBL/GenBank/DDBJ whole genome shotgun (WGS) entry which is preliminary data.</text>
</comment>
<dbReference type="AlphaFoldDB" id="A0AAW8CVQ8"/>
<feature type="region of interest" description="Disordered" evidence="1">
    <location>
        <begin position="69"/>
        <end position="126"/>
    </location>
</feature>
<sequence length="126" mass="13659">MATKTQGDLRQISVHIEEPKAGAFEWVLSEADAEDSGNWQPFQRSRRAASTYKAAMADGLVALESLIDDLDKGPRSSTAHDREPEPETAPESERAGKRAARAAPRQEPPAKPAGRTRTAFGFGVMP</sequence>
<dbReference type="EMBL" id="JAUSRD010000001">
    <property type="protein sequence ID" value="MDP9891080.1"/>
    <property type="molecule type" value="Genomic_DNA"/>
</dbReference>
<evidence type="ECO:0000313" key="2">
    <source>
        <dbReference type="EMBL" id="MDP9891080.1"/>
    </source>
</evidence>
<evidence type="ECO:0000313" key="3">
    <source>
        <dbReference type="Proteomes" id="UP001242045"/>
    </source>
</evidence>
<accession>A0AAW8CVQ8</accession>
<proteinExistence type="predicted"/>
<reference evidence="2" key="1">
    <citation type="submission" date="2023-07" db="EMBL/GenBank/DDBJ databases">
        <title>Sorghum-associated microbial communities from plants grown in Nebraska, USA.</title>
        <authorList>
            <person name="Schachtman D."/>
        </authorList>
    </citation>
    <scope>NUCLEOTIDE SEQUENCE</scope>
    <source>
        <strain evidence="2">DS3754</strain>
    </source>
</reference>
<evidence type="ECO:0000256" key="1">
    <source>
        <dbReference type="SAM" id="MobiDB-lite"/>
    </source>
</evidence>
<dbReference type="RefSeq" id="WP_307683514.1">
    <property type="nucleotide sequence ID" value="NZ_JAUSRD010000001.1"/>
</dbReference>
<protein>
    <submittedName>
        <fullName evidence="2">Uncharacterized protein</fullName>
    </submittedName>
</protein>
<gene>
    <name evidence="2" type="ORF">J2W31_000176</name>
</gene>
<feature type="compositionally biased region" description="Basic and acidic residues" evidence="1">
    <location>
        <begin position="69"/>
        <end position="96"/>
    </location>
</feature>
<name>A0AAW8CVQ8_9BURK</name>
<dbReference type="Proteomes" id="UP001242045">
    <property type="component" value="Unassembled WGS sequence"/>
</dbReference>
<organism evidence="2 3">
    <name type="scientific">Variovorax boronicumulans</name>
    <dbReference type="NCBI Taxonomy" id="436515"/>
    <lineage>
        <taxon>Bacteria</taxon>
        <taxon>Pseudomonadati</taxon>
        <taxon>Pseudomonadota</taxon>
        <taxon>Betaproteobacteria</taxon>
        <taxon>Burkholderiales</taxon>
        <taxon>Comamonadaceae</taxon>
        <taxon>Variovorax</taxon>
    </lineage>
</organism>